<gene>
    <name evidence="2" type="ORF">ACPOL_2864</name>
</gene>
<dbReference type="Proteomes" id="UP000253606">
    <property type="component" value="Chromosome"/>
</dbReference>
<dbReference type="KEGG" id="abas:ACPOL_2864"/>
<proteinExistence type="predicted"/>
<feature type="region of interest" description="Disordered" evidence="1">
    <location>
        <begin position="47"/>
        <end position="75"/>
    </location>
</feature>
<accession>A0A2Z5FZ97</accession>
<sequence>MNSRNNALSSCIVSEGNIAVIGILDGFSSEIPIFQLLQKQAIIRGMVTGSERRSKDERMPRRKHDTSGDRRRLFL</sequence>
<dbReference type="EMBL" id="CP030840">
    <property type="protein sequence ID" value="AXC12168.1"/>
    <property type="molecule type" value="Genomic_DNA"/>
</dbReference>
<organism evidence="2 3">
    <name type="scientific">Acidisarcina polymorpha</name>
    <dbReference type="NCBI Taxonomy" id="2211140"/>
    <lineage>
        <taxon>Bacteria</taxon>
        <taxon>Pseudomonadati</taxon>
        <taxon>Acidobacteriota</taxon>
        <taxon>Terriglobia</taxon>
        <taxon>Terriglobales</taxon>
        <taxon>Acidobacteriaceae</taxon>
        <taxon>Acidisarcina</taxon>
    </lineage>
</organism>
<feature type="compositionally biased region" description="Basic and acidic residues" evidence="1">
    <location>
        <begin position="50"/>
        <end position="75"/>
    </location>
</feature>
<protein>
    <submittedName>
        <fullName evidence="2">Alcohol dehydrogenase</fullName>
    </submittedName>
</protein>
<keyword evidence="3" id="KW-1185">Reference proteome</keyword>
<dbReference type="AlphaFoldDB" id="A0A2Z5FZ97"/>
<name>A0A2Z5FZ97_9BACT</name>
<evidence type="ECO:0000256" key="1">
    <source>
        <dbReference type="SAM" id="MobiDB-lite"/>
    </source>
</evidence>
<evidence type="ECO:0000313" key="2">
    <source>
        <dbReference type="EMBL" id="AXC12168.1"/>
    </source>
</evidence>
<reference evidence="2 3" key="1">
    <citation type="journal article" date="2018" name="Front. Microbiol.">
        <title>Hydrolytic Capabilities as a Key to Environmental Success: Chitinolytic and Cellulolytic Acidobacteria From Acidic Sub-arctic Soils and Boreal Peatlands.</title>
        <authorList>
            <person name="Belova S.E."/>
            <person name="Ravin N.V."/>
            <person name="Pankratov T.A."/>
            <person name="Rakitin A.L."/>
            <person name="Ivanova A.A."/>
            <person name="Beletsky A.V."/>
            <person name="Mardanov A.V."/>
            <person name="Sinninghe Damste J.S."/>
            <person name="Dedysh S.N."/>
        </authorList>
    </citation>
    <scope>NUCLEOTIDE SEQUENCE [LARGE SCALE GENOMIC DNA]</scope>
    <source>
        <strain evidence="2 3">SBC82</strain>
    </source>
</reference>
<evidence type="ECO:0000313" key="3">
    <source>
        <dbReference type="Proteomes" id="UP000253606"/>
    </source>
</evidence>